<name>A0A9N9MUU0_9CUCU</name>
<evidence type="ECO:0000313" key="1">
    <source>
        <dbReference type="EMBL" id="CAG9769491.1"/>
    </source>
</evidence>
<dbReference type="Proteomes" id="UP001152799">
    <property type="component" value="Chromosome 5"/>
</dbReference>
<dbReference type="EMBL" id="OU892281">
    <property type="protein sequence ID" value="CAG9769491.1"/>
    <property type="molecule type" value="Genomic_DNA"/>
</dbReference>
<organism evidence="1 2">
    <name type="scientific">Ceutorhynchus assimilis</name>
    <name type="common">cabbage seed weevil</name>
    <dbReference type="NCBI Taxonomy" id="467358"/>
    <lineage>
        <taxon>Eukaryota</taxon>
        <taxon>Metazoa</taxon>
        <taxon>Ecdysozoa</taxon>
        <taxon>Arthropoda</taxon>
        <taxon>Hexapoda</taxon>
        <taxon>Insecta</taxon>
        <taxon>Pterygota</taxon>
        <taxon>Neoptera</taxon>
        <taxon>Endopterygota</taxon>
        <taxon>Coleoptera</taxon>
        <taxon>Polyphaga</taxon>
        <taxon>Cucujiformia</taxon>
        <taxon>Curculionidae</taxon>
        <taxon>Ceutorhynchinae</taxon>
        <taxon>Ceutorhynchus</taxon>
    </lineage>
</organism>
<gene>
    <name evidence="1" type="ORF">CEUTPL_LOCUS10000</name>
</gene>
<evidence type="ECO:0000313" key="2">
    <source>
        <dbReference type="Proteomes" id="UP001152799"/>
    </source>
</evidence>
<sequence>MAKRKLFSICEKENNTNTGRVIWNLSTEESSVDTSSSEYLHEKGTQLSPSLSPIIFVRTKKHSCYNSTDDIVDYGFESPLIKIRSIDLCSISPELTQQIVLPGQRTPEKSDSPPNLPISPIIQRGNFRLKKKRRTRPELEELSPELFVKRPGFVENDSVSTHQVSVIESVEGTFESPIEKDKNFQESSGQYSFINSYHQPPKRKKTYKKGGLADRLQKIIKFKKSRVKIWHHEKYKDIDSPLDNAEEIVQFKYRKTWTEYGVVLMECDVCKVGNNEEDEPCILNLGVNQILNLKFNDVDIYELYPPYRKDIISHKGIQPLYLENVLCSIMECFVWLRKLLKNIWISICY</sequence>
<dbReference type="OrthoDB" id="6728082at2759"/>
<reference evidence="1" key="1">
    <citation type="submission" date="2022-01" db="EMBL/GenBank/DDBJ databases">
        <authorList>
            <person name="King R."/>
        </authorList>
    </citation>
    <scope>NUCLEOTIDE SEQUENCE</scope>
</reference>
<proteinExistence type="predicted"/>
<accession>A0A9N9MUU0</accession>
<dbReference type="AlphaFoldDB" id="A0A9N9MUU0"/>
<protein>
    <submittedName>
        <fullName evidence="1">Uncharacterized protein</fullName>
    </submittedName>
</protein>
<keyword evidence="2" id="KW-1185">Reference proteome</keyword>